<name>A0A1G2CST5_9BACT</name>
<feature type="transmembrane region" description="Helical" evidence="1">
    <location>
        <begin position="20"/>
        <end position="38"/>
    </location>
</feature>
<keyword evidence="1" id="KW-1133">Transmembrane helix</keyword>
<reference evidence="2 3" key="1">
    <citation type="journal article" date="2016" name="Nat. Commun.">
        <title>Thousands of microbial genomes shed light on interconnected biogeochemical processes in an aquifer system.</title>
        <authorList>
            <person name="Anantharaman K."/>
            <person name="Brown C.T."/>
            <person name="Hug L.A."/>
            <person name="Sharon I."/>
            <person name="Castelle C.J."/>
            <person name="Probst A.J."/>
            <person name="Thomas B.C."/>
            <person name="Singh A."/>
            <person name="Wilkins M.J."/>
            <person name="Karaoz U."/>
            <person name="Brodie E.L."/>
            <person name="Williams K.H."/>
            <person name="Hubbard S.S."/>
            <person name="Banfield J.F."/>
        </authorList>
    </citation>
    <scope>NUCLEOTIDE SEQUENCE [LARGE SCALE GENOMIC DNA]</scope>
</reference>
<sequence>MQELSWEIPEHEHHENEEGWFWSLGIIAFSVAVASAIYGNYLFSIFIVLAGFTVGVYATKAPGVLSINITDKNISVNNKLFPYSELFSFSIDRDKLIFEEQAWWKPLFIIPMHHGDAEVVTNFLLKYLPEKKHKEPLAHQIMEHLGV</sequence>
<evidence type="ECO:0008006" key="4">
    <source>
        <dbReference type="Google" id="ProtNLM"/>
    </source>
</evidence>
<proteinExistence type="predicted"/>
<evidence type="ECO:0000256" key="1">
    <source>
        <dbReference type="SAM" id="Phobius"/>
    </source>
</evidence>
<accession>A0A1G2CST5</accession>
<dbReference type="AlphaFoldDB" id="A0A1G2CST5"/>
<keyword evidence="1" id="KW-0472">Membrane</keyword>
<evidence type="ECO:0000313" key="3">
    <source>
        <dbReference type="Proteomes" id="UP000178841"/>
    </source>
</evidence>
<evidence type="ECO:0000313" key="2">
    <source>
        <dbReference type="EMBL" id="OGZ04262.1"/>
    </source>
</evidence>
<keyword evidence="1" id="KW-0812">Transmembrane</keyword>
<dbReference type="Proteomes" id="UP000178841">
    <property type="component" value="Unassembled WGS sequence"/>
</dbReference>
<gene>
    <name evidence="2" type="ORF">A2648_00480</name>
</gene>
<comment type="caution">
    <text evidence="2">The sequence shown here is derived from an EMBL/GenBank/DDBJ whole genome shotgun (WGS) entry which is preliminary data.</text>
</comment>
<organism evidence="2 3">
    <name type="scientific">Candidatus Lloydbacteria bacterium RIFCSPHIGHO2_01_FULL_41_20</name>
    <dbReference type="NCBI Taxonomy" id="1798657"/>
    <lineage>
        <taxon>Bacteria</taxon>
        <taxon>Candidatus Lloydiibacteriota</taxon>
    </lineage>
</organism>
<feature type="transmembrane region" description="Helical" evidence="1">
    <location>
        <begin position="45"/>
        <end position="65"/>
    </location>
</feature>
<protein>
    <recommendedName>
        <fullName evidence="4">DUF5673 domain-containing protein</fullName>
    </recommendedName>
</protein>
<dbReference type="EMBL" id="MHLH01000009">
    <property type="protein sequence ID" value="OGZ04262.1"/>
    <property type="molecule type" value="Genomic_DNA"/>
</dbReference>